<evidence type="ECO:0000256" key="2">
    <source>
        <dbReference type="SAM" id="Phobius"/>
    </source>
</evidence>
<keyword evidence="2" id="KW-0472">Membrane</keyword>
<keyword evidence="2" id="KW-0812">Transmembrane</keyword>
<sequence>MLLNVTSSQFRNKHQPTSKAATTESCSSSPLATQESTITWSIETESTITTKYRNSLTDSCHDLPFAESCAPSSHNYTSSPRSLTANASSSIKSNITIDEYLTSAPKTLPLTPTPTIQPSTTELTTPSSTVFASTITTSESYSMFTSKNSIYVVYEQEYEITESTTSFSTHFPQTTELKETNTPLTFTIPYNTITGDAKLYRKLLPGALDTQNTSEKDNKNTGVIVGSTVGIIIGVVVVIFIGVVIIRNKRNVKTRSKNGFSHDIGKRVGYDEVIKGEPILNPFRNEFDFKAKATSGGTRDLFGDGRKTRRSDYLGSVYAAHPYYGTDDHESRSFSYLSSFNDSTGSSIEETSSNASTITRPNIEQTDSFLREII</sequence>
<gene>
    <name evidence="3" type="primary">SUVZ04G0330</name>
    <name evidence="3" type="ORF">SUVZ_04G0330</name>
</gene>
<dbReference type="Proteomes" id="UP001162085">
    <property type="component" value="Chromosome 4"/>
</dbReference>
<keyword evidence="2" id="KW-1133">Transmembrane helix</keyword>
<organism evidence="3 4">
    <name type="scientific">Saccharomyces uvarum</name>
    <name type="common">Yeast</name>
    <name type="synonym">Saccharomyces bayanus var. uvarum</name>
    <dbReference type="NCBI Taxonomy" id="230603"/>
    <lineage>
        <taxon>Eukaryota</taxon>
        <taxon>Fungi</taxon>
        <taxon>Dikarya</taxon>
        <taxon>Ascomycota</taxon>
        <taxon>Saccharomycotina</taxon>
        <taxon>Saccharomycetes</taxon>
        <taxon>Saccharomycetales</taxon>
        <taxon>Saccharomycetaceae</taxon>
        <taxon>Saccharomyces</taxon>
    </lineage>
</organism>
<name>A0ABN8WQ47_SACUV</name>
<dbReference type="EMBL" id="OX365931">
    <property type="protein sequence ID" value="CAI4059037.1"/>
    <property type="molecule type" value="Genomic_DNA"/>
</dbReference>
<protein>
    <recommendedName>
        <fullName evidence="5">Mid2 domain-containing protein</fullName>
    </recommendedName>
</protein>
<accession>A0ABN8WQ47</accession>
<feature type="region of interest" description="Disordered" evidence="1">
    <location>
        <begin position="1"/>
        <end position="30"/>
    </location>
</feature>
<keyword evidence="4" id="KW-1185">Reference proteome</keyword>
<evidence type="ECO:0008006" key="5">
    <source>
        <dbReference type="Google" id="ProtNLM"/>
    </source>
</evidence>
<proteinExistence type="predicted"/>
<reference evidence="3" key="1">
    <citation type="submission" date="2022-10" db="EMBL/GenBank/DDBJ databases">
        <authorList>
            <person name="Byrne P K."/>
        </authorList>
    </citation>
    <scope>NUCLEOTIDE SEQUENCE</scope>
    <source>
        <strain evidence="3">ZP964</strain>
    </source>
</reference>
<evidence type="ECO:0000256" key="1">
    <source>
        <dbReference type="SAM" id="MobiDB-lite"/>
    </source>
</evidence>
<feature type="compositionally biased region" description="Polar residues" evidence="1">
    <location>
        <begin position="1"/>
        <end position="10"/>
    </location>
</feature>
<feature type="compositionally biased region" description="Polar residues" evidence="1">
    <location>
        <begin position="17"/>
        <end position="30"/>
    </location>
</feature>
<evidence type="ECO:0000313" key="4">
    <source>
        <dbReference type="Proteomes" id="UP001162085"/>
    </source>
</evidence>
<evidence type="ECO:0000313" key="3">
    <source>
        <dbReference type="EMBL" id="CAI4059037.1"/>
    </source>
</evidence>
<feature type="transmembrane region" description="Helical" evidence="2">
    <location>
        <begin position="223"/>
        <end position="246"/>
    </location>
</feature>